<gene>
    <name evidence="1" type="ORF">NW209_00835</name>
</gene>
<dbReference type="EMBL" id="JANRHJ010000001">
    <property type="protein sequence ID" value="MCR8872580.1"/>
    <property type="molecule type" value="Genomic_DNA"/>
</dbReference>
<proteinExistence type="predicted"/>
<dbReference type="Proteomes" id="UP001204579">
    <property type="component" value="Unassembled WGS sequence"/>
</dbReference>
<sequence length="150" mass="17011">MKISDKSRAAITDSLKEALCRYVTGTDNAVVTDIHLLPNPDSGELLIFNDDDEELSRVIVDEWVEYESDDFYKEVEPVLRSILAGLKDAGMLDKLSLMKPFSFVLVDDEKETVAELLLIDDEDTLLLSDELLKGLDEELDDFLKKLLEEK</sequence>
<dbReference type="RefSeq" id="WP_235301592.1">
    <property type="nucleotide sequence ID" value="NZ_JADYTI010000067.1"/>
</dbReference>
<evidence type="ECO:0000313" key="2">
    <source>
        <dbReference type="Proteomes" id="UP001204579"/>
    </source>
</evidence>
<evidence type="ECO:0000313" key="1">
    <source>
        <dbReference type="EMBL" id="MCR8872580.1"/>
    </source>
</evidence>
<name>A0AAW5N6D0_9BACT</name>
<evidence type="ECO:0008006" key="3">
    <source>
        <dbReference type="Google" id="ProtNLM"/>
    </source>
</evidence>
<protein>
    <recommendedName>
        <fullName evidence="3">DUF2750 domain-containing protein</fullName>
    </recommendedName>
</protein>
<keyword evidence="2" id="KW-1185">Reference proteome</keyword>
<accession>A0AAW5N6D0</accession>
<comment type="caution">
    <text evidence="1">The sequence shown here is derived from an EMBL/GenBank/DDBJ whole genome shotgun (WGS) entry which is preliminary data.</text>
</comment>
<reference evidence="1 2" key="1">
    <citation type="submission" date="2022-08" db="EMBL/GenBank/DDBJ databases">
        <authorList>
            <person name="Zeman M."/>
            <person name="Kubasova T."/>
        </authorList>
    </citation>
    <scope>NUCLEOTIDE SEQUENCE [LARGE SCALE GENOMIC DNA]</scope>
    <source>
        <strain evidence="1 2">ET62</strain>
    </source>
</reference>
<organism evidence="1 2">
    <name type="scientific">Phocaeicola barnesiae</name>
    <dbReference type="NCBI Taxonomy" id="376804"/>
    <lineage>
        <taxon>Bacteria</taxon>
        <taxon>Pseudomonadati</taxon>
        <taxon>Bacteroidota</taxon>
        <taxon>Bacteroidia</taxon>
        <taxon>Bacteroidales</taxon>
        <taxon>Bacteroidaceae</taxon>
        <taxon>Phocaeicola</taxon>
    </lineage>
</organism>
<dbReference type="AlphaFoldDB" id="A0AAW5N6D0"/>